<dbReference type="PATRIC" id="fig|755172.3.peg.309"/>
<dbReference type="Gene3D" id="3.40.50.150">
    <property type="entry name" value="Vaccinia Virus protein VP39"/>
    <property type="match status" value="1"/>
</dbReference>
<dbReference type="PANTHER" id="PTHR31760:SF0">
    <property type="entry name" value="S-ADENOSYL-L-METHIONINE-DEPENDENT METHYLTRANSFERASES SUPERFAMILY PROTEIN"/>
    <property type="match status" value="1"/>
</dbReference>
<dbReference type="PIRSF" id="PIRSF003078">
    <property type="entry name" value="GidB"/>
    <property type="match status" value="1"/>
</dbReference>
<keyword evidence="4 6" id="KW-0808">Transferase</keyword>
<evidence type="ECO:0000313" key="8">
    <source>
        <dbReference type="Proteomes" id="UP000070442"/>
    </source>
</evidence>
<dbReference type="CDD" id="cd02440">
    <property type="entry name" value="AdoMet_MTases"/>
    <property type="match status" value="1"/>
</dbReference>
<sequence>MNWETRKETLKRFNRDLPLDAFDRYSEILLDWNERMNLTRITDEQEMIDKHFIDSLTPLLLDEYEGTGKVLDLGTGAGFPGMVLALTEPHRQFHLMDSLNKRITFLNAVVDELSIKNVETFHGRAEEAGRNPEFREQYQIVLSRAVARLNILAEYCLPFVEQGGYLIAMKGPEGEEEIEEAENAIKTLGGERVRCEEFTLPDGDKRLLVVVQKIKSTPKKYPRGGGKPRKDPL</sequence>
<comment type="function">
    <text evidence="6">Specifically methylates the N7 position of a guanine in 16S rRNA.</text>
</comment>
<dbReference type="Proteomes" id="UP000070442">
    <property type="component" value="Unassembled WGS sequence"/>
</dbReference>
<keyword evidence="3 6" id="KW-0489">Methyltransferase</keyword>
<evidence type="ECO:0000313" key="7">
    <source>
        <dbReference type="EMBL" id="KXB68299.1"/>
    </source>
</evidence>
<dbReference type="SUPFAM" id="SSF53335">
    <property type="entry name" value="S-adenosyl-L-methionine-dependent methyltransferases"/>
    <property type="match status" value="1"/>
</dbReference>
<dbReference type="OrthoDB" id="9808773at2"/>
<dbReference type="InterPro" id="IPR029063">
    <property type="entry name" value="SAM-dependent_MTases_sf"/>
</dbReference>
<dbReference type="RefSeq" id="WP_068366699.1">
    <property type="nucleotide sequence ID" value="NZ_CAMQER010000007.1"/>
</dbReference>
<keyword evidence="1 6" id="KW-0963">Cytoplasm</keyword>
<feature type="binding site" evidence="6">
    <location>
        <position position="74"/>
    </location>
    <ligand>
        <name>S-adenosyl-L-methionine</name>
        <dbReference type="ChEBI" id="CHEBI:59789"/>
    </ligand>
</feature>
<dbReference type="PANTHER" id="PTHR31760">
    <property type="entry name" value="S-ADENOSYL-L-METHIONINE-DEPENDENT METHYLTRANSFERASES SUPERFAMILY PROTEIN"/>
    <property type="match status" value="1"/>
</dbReference>
<dbReference type="GO" id="GO:0070043">
    <property type="term" value="F:rRNA (guanine-N7-)-methyltransferase activity"/>
    <property type="evidence" value="ECO:0007669"/>
    <property type="project" value="UniProtKB-UniRule"/>
</dbReference>
<comment type="similarity">
    <text evidence="6">Belongs to the methyltransferase superfamily. RNA methyltransferase RsmG family.</text>
</comment>
<dbReference type="STRING" id="755172.HMPREF1863_00322"/>
<accession>A0A134AKW9</accession>
<evidence type="ECO:0000256" key="1">
    <source>
        <dbReference type="ARBA" id="ARBA00022490"/>
    </source>
</evidence>
<dbReference type="Pfam" id="PF02527">
    <property type="entry name" value="GidB"/>
    <property type="match status" value="1"/>
</dbReference>
<evidence type="ECO:0000256" key="2">
    <source>
        <dbReference type="ARBA" id="ARBA00022552"/>
    </source>
</evidence>
<comment type="caution">
    <text evidence="6">Lacks conserved residue(s) required for the propagation of feature annotation.</text>
</comment>
<feature type="binding site" evidence="6">
    <location>
        <position position="144"/>
    </location>
    <ligand>
        <name>S-adenosyl-L-methionine</name>
        <dbReference type="ChEBI" id="CHEBI:59789"/>
    </ligand>
</feature>
<dbReference type="FunFam" id="3.40.50.150:FF:000041">
    <property type="entry name" value="Ribosomal RNA small subunit methyltransferase G"/>
    <property type="match status" value="1"/>
</dbReference>
<evidence type="ECO:0000256" key="6">
    <source>
        <dbReference type="HAMAP-Rule" id="MF_00074"/>
    </source>
</evidence>
<protein>
    <recommendedName>
        <fullName evidence="6">Ribosomal RNA small subunit methyltransferase G</fullName>
        <ecNumber evidence="6">2.1.1.-</ecNumber>
    </recommendedName>
    <alternativeName>
        <fullName evidence="6">16S rRNA 7-methylguanosine methyltransferase</fullName>
        <shortName evidence="6">16S rRNA m7G methyltransferase</shortName>
    </alternativeName>
</protein>
<dbReference type="InterPro" id="IPR003682">
    <property type="entry name" value="rRNA_ssu_MeTfrase_G"/>
</dbReference>
<dbReference type="EMBL" id="LSDG01000005">
    <property type="protein sequence ID" value="KXB68299.1"/>
    <property type="molecule type" value="Genomic_DNA"/>
</dbReference>
<evidence type="ECO:0000256" key="3">
    <source>
        <dbReference type="ARBA" id="ARBA00022603"/>
    </source>
</evidence>
<gene>
    <name evidence="6" type="primary">rsmG</name>
    <name evidence="7" type="ORF">HMPREF1863_00322</name>
</gene>
<dbReference type="AlphaFoldDB" id="A0A134AKW9"/>
<dbReference type="EC" id="2.1.1.-" evidence="6"/>
<proteinExistence type="inferred from homology"/>
<keyword evidence="5 6" id="KW-0949">S-adenosyl-L-methionine</keyword>
<dbReference type="GO" id="GO:0005829">
    <property type="term" value="C:cytosol"/>
    <property type="evidence" value="ECO:0007669"/>
    <property type="project" value="TreeGrafter"/>
</dbReference>
<feature type="binding site" evidence="6">
    <location>
        <begin position="125"/>
        <end position="126"/>
    </location>
    <ligand>
        <name>S-adenosyl-L-methionine</name>
        <dbReference type="ChEBI" id="CHEBI:59789"/>
    </ligand>
</feature>
<feature type="binding site" evidence="6">
    <location>
        <position position="79"/>
    </location>
    <ligand>
        <name>S-adenosyl-L-methionine</name>
        <dbReference type="ChEBI" id="CHEBI:59789"/>
    </ligand>
</feature>
<organism evidence="7 8">
    <name type="scientific">Aedoeadaptatus coxii</name>
    <dbReference type="NCBI Taxonomy" id="755172"/>
    <lineage>
        <taxon>Bacteria</taxon>
        <taxon>Bacillati</taxon>
        <taxon>Bacillota</taxon>
        <taxon>Tissierellia</taxon>
        <taxon>Tissierellales</taxon>
        <taxon>Peptoniphilaceae</taxon>
        <taxon>Aedoeadaptatus</taxon>
    </lineage>
</organism>
<dbReference type="NCBIfam" id="TIGR00138">
    <property type="entry name" value="rsmG_gidB"/>
    <property type="match status" value="1"/>
</dbReference>
<evidence type="ECO:0000256" key="4">
    <source>
        <dbReference type="ARBA" id="ARBA00022679"/>
    </source>
</evidence>
<evidence type="ECO:0000256" key="5">
    <source>
        <dbReference type="ARBA" id="ARBA00022691"/>
    </source>
</evidence>
<reference evidence="8" key="1">
    <citation type="submission" date="2016-01" db="EMBL/GenBank/DDBJ databases">
        <authorList>
            <person name="Mitreva M."/>
            <person name="Pepin K.H."/>
            <person name="Mihindukulasuriya K.A."/>
            <person name="Fulton R."/>
            <person name="Fronick C."/>
            <person name="O'Laughlin M."/>
            <person name="Miner T."/>
            <person name="Herter B."/>
            <person name="Rosa B.A."/>
            <person name="Cordes M."/>
            <person name="Tomlinson C."/>
            <person name="Wollam A."/>
            <person name="Palsikar V.B."/>
            <person name="Mardis E.R."/>
            <person name="Wilson R.K."/>
        </authorList>
    </citation>
    <scope>NUCLEOTIDE SEQUENCE [LARGE SCALE GENOMIC DNA]</scope>
    <source>
        <strain evidence="8">DNF00729</strain>
    </source>
</reference>
<keyword evidence="8" id="KW-1185">Reference proteome</keyword>
<comment type="subcellular location">
    <subcellularLocation>
        <location evidence="6">Cytoplasm</location>
    </subcellularLocation>
</comment>
<dbReference type="HAMAP" id="MF_00074">
    <property type="entry name" value="16SrRNA_methyltr_G"/>
    <property type="match status" value="1"/>
</dbReference>
<comment type="caution">
    <text evidence="7">The sequence shown here is derived from an EMBL/GenBank/DDBJ whole genome shotgun (WGS) entry which is preliminary data.</text>
</comment>
<keyword evidence="2 6" id="KW-0698">rRNA processing</keyword>
<name>A0A134AKW9_9FIRM</name>